<dbReference type="PANTHER" id="PTHR13038:SF10">
    <property type="entry name" value="AUTOPHAGY-RELATED PROTEIN 9"/>
    <property type="match status" value="1"/>
</dbReference>
<keyword evidence="9 10" id="KW-0472">Membrane</keyword>
<reference evidence="12" key="1">
    <citation type="submission" date="2021-06" db="EMBL/GenBank/DDBJ databases">
        <authorList>
            <person name="Hodson N. C."/>
            <person name="Mongue J. A."/>
            <person name="Jaron S. K."/>
        </authorList>
    </citation>
    <scope>NUCLEOTIDE SEQUENCE</scope>
</reference>
<evidence type="ECO:0000256" key="5">
    <source>
        <dbReference type="ARBA" id="ARBA00022692"/>
    </source>
</evidence>
<dbReference type="GO" id="GO:0000422">
    <property type="term" value="P:autophagy of mitochondrion"/>
    <property type="evidence" value="ECO:0007669"/>
    <property type="project" value="TreeGrafter"/>
</dbReference>
<feature type="transmembrane region" description="Helical" evidence="10">
    <location>
        <begin position="288"/>
        <end position="312"/>
    </location>
</feature>
<feature type="region of interest" description="Disordered" evidence="11">
    <location>
        <begin position="1"/>
        <end position="23"/>
    </location>
</feature>
<evidence type="ECO:0000256" key="11">
    <source>
        <dbReference type="SAM" id="MobiDB-lite"/>
    </source>
</evidence>
<feature type="transmembrane region" description="Helical" evidence="10">
    <location>
        <begin position="471"/>
        <end position="492"/>
    </location>
</feature>
<name>A0A8J2LVR3_9HEXA</name>
<comment type="function">
    <text evidence="10">Phospholipid scramblase involved in autophagy. Cycles between the preautophagosomal structure/phagophore assembly site (PAS) and the cytoplasmic vesicle pool and supplies membrane for the growing autophagosome. Lipid scramblase activity plays a key role in preautophagosomal structure/phagophore assembly by distributing the phospholipids that arrive through ATG2 from the cytoplasmic to the luminal leaflet of the bilayer, thereby driving autophagosomal membrane expansion.</text>
</comment>
<evidence type="ECO:0000256" key="3">
    <source>
        <dbReference type="ARBA" id="ARBA00018074"/>
    </source>
</evidence>
<dbReference type="GO" id="GO:0005776">
    <property type="term" value="C:autophagosome"/>
    <property type="evidence" value="ECO:0007669"/>
    <property type="project" value="TreeGrafter"/>
</dbReference>
<feature type="transmembrane region" description="Helical" evidence="10">
    <location>
        <begin position="128"/>
        <end position="146"/>
    </location>
</feature>
<evidence type="ECO:0000313" key="12">
    <source>
        <dbReference type="EMBL" id="CAG7829535.1"/>
    </source>
</evidence>
<dbReference type="GO" id="GO:0006869">
    <property type="term" value="P:lipid transport"/>
    <property type="evidence" value="ECO:0007669"/>
    <property type="project" value="UniProtKB-KW"/>
</dbReference>
<evidence type="ECO:0000256" key="4">
    <source>
        <dbReference type="ARBA" id="ARBA00022448"/>
    </source>
</evidence>
<evidence type="ECO:0000256" key="9">
    <source>
        <dbReference type="ARBA" id="ARBA00023136"/>
    </source>
</evidence>
<evidence type="ECO:0000256" key="7">
    <source>
        <dbReference type="ARBA" id="ARBA00023006"/>
    </source>
</evidence>
<evidence type="ECO:0000313" key="13">
    <source>
        <dbReference type="Proteomes" id="UP000708208"/>
    </source>
</evidence>
<evidence type="ECO:0000256" key="10">
    <source>
        <dbReference type="RuleBase" id="RU364027"/>
    </source>
</evidence>
<dbReference type="AlphaFoldDB" id="A0A8J2LVR3"/>
<feature type="transmembrane region" description="Helical" evidence="10">
    <location>
        <begin position="370"/>
        <end position="392"/>
    </location>
</feature>
<dbReference type="EMBL" id="CAJVCH010551883">
    <property type="protein sequence ID" value="CAG7829535.1"/>
    <property type="molecule type" value="Genomic_DNA"/>
</dbReference>
<dbReference type="GO" id="GO:0034497">
    <property type="term" value="P:protein localization to phagophore assembly site"/>
    <property type="evidence" value="ECO:0007669"/>
    <property type="project" value="TreeGrafter"/>
</dbReference>
<protein>
    <recommendedName>
        <fullName evidence="3 10">Autophagy-related protein 9</fullName>
    </recommendedName>
</protein>
<comment type="subcellular location">
    <subcellularLocation>
        <location evidence="1 10">Preautophagosomal structure membrane</location>
        <topology evidence="1 10">Multi-pass membrane protein</topology>
    </subcellularLocation>
</comment>
<accession>A0A8J2LVR3</accession>
<dbReference type="PANTHER" id="PTHR13038">
    <property type="entry name" value="APG9 AUTOPHAGY 9"/>
    <property type="match status" value="1"/>
</dbReference>
<dbReference type="GO" id="GO:0061709">
    <property type="term" value="P:reticulophagy"/>
    <property type="evidence" value="ECO:0007669"/>
    <property type="project" value="TreeGrafter"/>
</dbReference>
<keyword evidence="4 10" id="KW-0813">Transport</keyword>
<evidence type="ECO:0000256" key="1">
    <source>
        <dbReference type="ARBA" id="ARBA00004511"/>
    </source>
</evidence>
<sequence>MERTGYQSLTSSPAELDENPPEAQENDVVFHVVPDTSKNRWNHVEDLDSFFTRVYYYHQKHGFLCIVLQECFELIQFIFVVGFATFLLECVNYPKLFRNDGTTANNTAKITIPEVIYSTNVCVANFGFPMWLTLVVAFIFWIIRLIRVIRNTFLNLEIRYFYQMALGVQDCELDNLTWYDVQKRLREVQREQQMCIHKQELTELDIYHRILRFKNYMIAMMNKNLLPIKFTVPVVGEIIFFTKGLKYNLEMLLFWGPWAPFENNWHLKEDFKKVSKRKELAFSLANRILWVGLANLVLAPLIFLWQILYSFFNYAEVVKREPGTLGMRQWSRYGRVYLRHFNELEHEINGRLVRAYRPASKYMSIFTSPLMAVLAQNIAFIAGAVFAVLTALTIWDEDVITVEHVLLVITTLGSIMAVCRALIPDEHLVWCPEKLLTAVLAHVHYFPDHWKGQAHAAKVHDQFAFLFQYKVVYLIEELFSPVVTPFILLFYLRPKALEIVDFYRNFTVEVVGVGDVCSFAQMDVRKHGNPTWQTTTFNDMDGSGSDHPSNNNAYTQAENGKTELSLVHFIHTNPEWRPPMDSGNFLTNLKERATRDAVNLPTVMEENALLSSLTSMSSLGNEVLFCVA</sequence>
<organism evidence="12 13">
    <name type="scientific">Allacma fusca</name>
    <dbReference type="NCBI Taxonomy" id="39272"/>
    <lineage>
        <taxon>Eukaryota</taxon>
        <taxon>Metazoa</taxon>
        <taxon>Ecdysozoa</taxon>
        <taxon>Arthropoda</taxon>
        <taxon>Hexapoda</taxon>
        <taxon>Collembola</taxon>
        <taxon>Symphypleona</taxon>
        <taxon>Sminthuridae</taxon>
        <taxon>Allacma</taxon>
    </lineage>
</organism>
<gene>
    <name evidence="12" type="ORF">AFUS01_LOCUS39394</name>
</gene>
<keyword evidence="8 10" id="KW-0445">Lipid transport</keyword>
<evidence type="ECO:0000256" key="2">
    <source>
        <dbReference type="ARBA" id="ARBA00006185"/>
    </source>
</evidence>
<feature type="transmembrane region" description="Helical" evidence="10">
    <location>
        <begin position="63"/>
        <end position="88"/>
    </location>
</feature>
<dbReference type="OrthoDB" id="2020634at2759"/>
<dbReference type="Pfam" id="PF04109">
    <property type="entry name" value="ATG9"/>
    <property type="match status" value="1"/>
</dbReference>
<comment type="similarity">
    <text evidence="2 10">Belongs to the ATG9 family.</text>
</comment>
<dbReference type="InterPro" id="IPR007241">
    <property type="entry name" value="Autophagy-rel_prot_9"/>
</dbReference>
<evidence type="ECO:0000256" key="8">
    <source>
        <dbReference type="ARBA" id="ARBA00023055"/>
    </source>
</evidence>
<dbReference type="GO" id="GO:0034045">
    <property type="term" value="C:phagophore assembly site membrane"/>
    <property type="evidence" value="ECO:0007669"/>
    <property type="project" value="UniProtKB-SubCell"/>
</dbReference>
<feature type="transmembrane region" description="Helical" evidence="10">
    <location>
        <begin position="404"/>
        <end position="423"/>
    </location>
</feature>
<comment type="caution">
    <text evidence="12">The sequence shown here is derived from an EMBL/GenBank/DDBJ whole genome shotgun (WGS) entry which is preliminary data.</text>
</comment>
<keyword evidence="5 10" id="KW-0812">Transmembrane</keyword>
<keyword evidence="6 10" id="KW-1133">Transmembrane helix</keyword>
<evidence type="ECO:0000256" key="6">
    <source>
        <dbReference type="ARBA" id="ARBA00022989"/>
    </source>
</evidence>
<keyword evidence="13" id="KW-1185">Reference proteome</keyword>
<dbReference type="GO" id="GO:0034727">
    <property type="term" value="P:piecemeal microautophagy of the nucleus"/>
    <property type="evidence" value="ECO:0007669"/>
    <property type="project" value="TreeGrafter"/>
</dbReference>
<dbReference type="Proteomes" id="UP000708208">
    <property type="component" value="Unassembled WGS sequence"/>
</dbReference>
<feature type="compositionally biased region" description="Polar residues" evidence="11">
    <location>
        <begin position="1"/>
        <end position="13"/>
    </location>
</feature>
<keyword evidence="7 10" id="KW-0072">Autophagy</keyword>
<proteinExistence type="inferred from homology"/>